<keyword evidence="3" id="KW-0489">Methyltransferase</keyword>
<dbReference type="SUPFAM" id="SSF53335">
    <property type="entry name" value="S-adenosyl-L-methionine-dependent methyltransferases"/>
    <property type="match status" value="1"/>
</dbReference>
<keyword evidence="4" id="KW-1185">Reference proteome</keyword>
<dbReference type="CDD" id="cd02440">
    <property type="entry name" value="AdoMet_MTases"/>
    <property type="match status" value="1"/>
</dbReference>
<evidence type="ECO:0000313" key="4">
    <source>
        <dbReference type="Proteomes" id="UP000471147"/>
    </source>
</evidence>
<evidence type="ECO:0000259" key="2">
    <source>
        <dbReference type="Pfam" id="PF08241"/>
    </source>
</evidence>
<dbReference type="InterPro" id="IPR050447">
    <property type="entry name" value="Erg6_SMT_methyltransf"/>
</dbReference>
<dbReference type="AlphaFoldDB" id="A0A6I4LX46"/>
<dbReference type="PANTHER" id="PTHR44068:SF1">
    <property type="entry name" value="HYPOTHETICAL LOC100005854"/>
    <property type="match status" value="1"/>
</dbReference>
<feature type="domain" description="Methyltransferase type 11" evidence="2">
    <location>
        <begin position="69"/>
        <end position="168"/>
    </location>
</feature>
<proteinExistence type="predicted"/>
<sequence length="232" mass="25564">MGCRPSCRGSCTAREARLSDHMWHAFARQLSYPQGFAGFAVGKLMKLANREPTRLAIEALDIQPGNDVLDLGCGAGQASALMLPLAASGRVDGIDRSAIMIDEANRTNSQAVRVGRSRFQCADFESLPFPDDCFERILASNVMYFWHDTRQVLSEIRRVLRPEGKLAIYLTSAQTMHHWKIARAGTHRLFDADDVRWVLIEAGFAPDLVNVKIVYLSGGVMGVIAVATLENA</sequence>
<dbReference type="Gene3D" id="3.40.50.150">
    <property type="entry name" value="Vaccinia Virus protein VP39"/>
    <property type="match status" value="1"/>
</dbReference>
<dbReference type="GO" id="GO:0032259">
    <property type="term" value="P:methylation"/>
    <property type="evidence" value="ECO:0007669"/>
    <property type="project" value="UniProtKB-KW"/>
</dbReference>
<dbReference type="InterPro" id="IPR029063">
    <property type="entry name" value="SAM-dependent_MTases_sf"/>
</dbReference>
<gene>
    <name evidence="3" type="ORF">EUU23_07765</name>
</gene>
<dbReference type="Proteomes" id="UP000471147">
    <property type="component" value="Unassembled WGS sequence"/>
</dbReference>
<keyword evidence="1 3" id="KW-0808">Transferase</keyword>
<protein>
    <submittedName>
        <fullName evidence="3">Class I SAM-dependent methyltransferase</fullName>
    </submittedName>
</protein>
<dbReference type="GO" id="GO:0003838">
    <property type="term" value="F:sterol 24-C-methyltransferase activity"/>
    <property type="evidence" value="ECO:0007669"/>
    <property type="project" value="TreeGrafter"/>
</dbReference>
<dbReference type="InterPro" id="IPR013216">
    <property type="entry name" value="Methyltransf_11"/>
</dbReference>
<accession>A0A6I4LX46</accession>
<dbReference type="Pfam" id="PF08241">
    <property type="entry name" value="Methyltransf_11"/>
    <property type="match status" value="1"/>
</dbReference>
<name>A0A6I4LX46_9SPHN</name>
<dbReference type="GO" id="GO:0016126">
    <property type="term" value="P:sterol biosynthetic process"/>
    <property type="evidence" value="ECO:0007669"/>
    <property type="project" value="TreeGrafter"/>
</dbReference>
<reference evidence="3 4" key="1">
    <citation type="submission" date="2019-01" db="EMBL/GenBank/DDBJ databases">
        <title>Sphingorhabdus lacus sp.nov., isolated from an oligotrophic freshwater lake.</title>
        <authorList>
            <person name="Park M."/>
        </authorList>
    </citation>
    <scope>NUCLEOTIDE SEQUENCE [LARGE SCALE GENOMIC DNA]</scope>
    <source>
        <strain evidence="3 4">IMCC26285</strain>
    </source>
</reference>
<evidence type="ECO:0000313" key="3">
    <source>
        <dbReference type="EMBL" id="MVZ97601.1"/>
    </source>
</evidence>
<organism evidence="3 4">
    <name type="scientific">Sphingorhabdus profundilacus</name>
    <dbReference type="NCBI Taxonomy" id="2509718"/>
    <lineage>
        <taxon>Bacteria</taxon>
        <taxon>Pseudomonadati</taxon>
        <taxon>Pseudomonadota</taxon>
        <taxon>Alphaproteobacteria</taxon>
        <taxon>Sphingomonadales</taxon>
        <taxon>Sphingomonadaceae</taxon>
        <taxon>Sphingorhabdus</taxon>
    </lineage>
</organism>
<dbReference type="EMBL" id="SDWJ01000002">
    <property type="protein sequence ID" value="MVZ97601.1"/>
    <property type="molecule type" value="Genomic_DNA"/>
</dbReference>
<comment type="caution">
    <text evidence="3">The sequence shown here is derived from an EMBL/GenBank/DDBJ whole genome shotgun (WGS) entry which is preliminary data.</text>
</comment>
<evidence type="ECO:0000256" key="1">
    <source>
        <dbReference type="ARBA" id="ARBA00022679"/>
    </source>
</evidence>
<dbReference type="PANTHER" id="PTHR44068">
    <property type="entry name" value="ZGC:194242"/>
    <property type="match status" value="1"/>
</dbReference>